<dbReference type="SUPFAM" id="SSF103473">
    <property type="entry name" value="MFS general substrate transporter"/>
    <property type="match status" value="1"/>
</dbReference>
<feature type="transmembrane region" description="Helical" evidence="11">
    <location>
        <begin position="187"/>
        <end position="208"/>
    </location>
</feature>
<evidence type="ECO:0000259" key="12">
    <source>
        <dbReference type="PROSITE" id="PS50850"/>
    </source>
</evidence>
<feature type="transmembrane region" description="Helical" evidence="11">
    <location>
        <begin position="399"/>
        <end position="423"/>
    </location>
</feature>
<evidence type="ECO:0000256" key="11">
    <source>
        <dbReference type="SAM" id="Phobius"/>
    </source>
</evidence>
<evidence type="ECO:0000256" key="5">
    <source>
        <dbReference type="ARBA" id="ARBA00022692"/>
    </source>
</evidence>
<keyword evidence="6" id="KW-0769">Symport</keyword>
<evidence type="ECO:0000313" key="13">
    <source>
        <dbReference type="EMBL" id="ADG89310.1"/>
    </source>
</evidence>
<sequence>MSIAMESKQRDIRRLAIAAYVGTALEWYDFFLYGTAAALVFNKLFFPSLDPVIGTIASFTTFAVGFIARPFGAALFGHIGDRHGRKQALIITVVLMGCATGLIGLLPGYDSIGIAAPILLATLRFLQGVSVGGEWGGAMLLTLEHAPEKRHGLYAAIPQLGSPTGTLLSSGAFALVGLLPDDQFYAWGWRIPFLAAFLLLFVGLYLRVRIEESPLFRKVMAENKRERLPLITALRTSSSRMGLSVMAAVLGIGGFFLVSTFMINYGTAKLGVAKSVMLNATLVGAVVEIVILWVFGLLADRIGAWRVCALGGVATIIAAFPVFWLVGTGNTALIVLGVSLGFAVVSIPYAPIGALVAQMFTDESRYSAVAMSYNLAGVVGGLVPLITESLLAGTGQAAWVPPVLLAVIALITTVGSAGAGAVLRRRRFFGATVDEVAVSHR</sequence>
<name>D6Y5B5_THEBD</name>
<dbReference type="Gene3D" id="1.20.1250.20">
    <property type="entry name" value="MFS general substrate transporter like domains"/>
    <property type="match status" value="1"/>
</dbReference>
<dbReference type="CDD" id="cd17369">
    <property type="entry name" value="MFS_ShiA_like"/>
    <property type="match status" value="1"/>
</dbReference>
<evidence type="ECO:0000313" key="14">
    <source>
        <dbReference type="Proteomes" id="UP000006640"/>
    </source>
</evidence>
<keyword evidence="5 11" id="KW-0812">Transmembrane</keyword>
<dbReference type="HOGENOM" id="CLU_001265_39_5_11"/>
<dbReference type="EMBL" id="CP001874">
    <property type="protein sequence ID" value="ADG89310.1"/>
    <property type="molecule type" value="Genomic_DNA"/>
</dbReference>
<dbReference type="PANTHER" id="PTHR43045:SF1">
    <property type="entry name" value="SHIKIMATE TRANSPORTER"/>
    <property type="match status" value="1"/>
</dbReference>
<reference evidence="13" key="1">
    <citation type="submission" date="2010-01" db="EMBL/GenBank/DDBJ databases">
        <title>The complete genome of Thermobispora bispora DSM 43833.</title>
        <authorList>
            <consortium name="US DOE Joint Genome Institute (JGI-PGF)"/>
            <person name="Lucas S."/>
            <person name="Copeland A."/>
            <person name="Lapidus A."/>
            <person name="Glavina del Rio T."/>
            <person name="Dalin E."/>
            <person name="Tice H."/>
            <person name="Bruce D."/>
            <person name="Goodwin L."/>
            <person name="Pitluck S."/>
            <person name="Kyrpides N."/>
            <person name="Mavromatis K."/>
            <person name="Ivanova N."/>
            <person name="Mikhailova N."/>
            <person name="Chertkov O."/>
            <person name="Brettin T."/>
            <person name="Detter J.C."/>
            <person name="Han C."/>
            <person name="Larimer F."/>
            <person name="Land M."/>
            <person name="Hauser L."/>
            <person name="Markowitz V."/>
            <person name="Cheng J.-F."/>
            <person name="Hugenholtz P."/>
            <person name="Woyke T."/>
            <person name="Wu D."/>
            <person name="Jando M."/>
            <person name="Schneider S."/>
            <person name="Klenk H.-P."/>
            <person name="Eisen J.A."/>
        </authorList>
    </citation>
    <scope>NUCLEOTIDE SEQUENCE [LARGE SCALE GENOMIC DNA]</scope>
    <source>
        <strain evidence="13">DSM 43833</strain>
    </source>
</reference>
<evidence type="ECO:0000256" key="3">
    <source>
        <dbReference type="ARBA" id="ARBA00022448"/>
    </source>
</evidence>
<dbReference type="OrthoDB" id="8953821at2"/>
<dbReference type="InterPro" id="IPR036259">
    <property type="entry name" value="MFS_trans_sf"/>
</dbReference>
<feature type="transmembrane region" description="Helical" evidence="11">
    <location>
        <begin position="53"/>
        <end position="76"/>
    </location>
</feature>
<feature type="transmembrane region" description="Helical" evidence="11">
    <location>
        <begin position="307"/>
        <end position="326"/>
    </location>
</feature>
<feature type="transmembrane region" description="Helical" evidence="11">
    <location>
        <begin position="276"/>
        <end position="295"/>
    </location>
</feature>
<keyword evidence="4" id="KW-1003">Cell membrane</keyword>
<dbReference type="GO" id="GO:0015293">
    <property type="term" value="F:symporter activity"/>
    <property type="evidence" value="ECO:0007669"/>
    <property type="project" value="UniProtKB-KW"/>
</dbReference>
<evidence type="ECO:0000256" key="7">
    <source>
        <dbReference type="ARBA" id="ARBA00022989"/>
    </source>
</evidence>
<keyword evidence="8 11" id="KW-0472">Membrane</keyword>
<dbReference type="STRING" id="469371.Tbis_2608"/>
<evidence type="ECO:0000256" key="9">
    <source>
        <dbReference type="ARBA" id="ARBA00037295"/>
    </source>
</evidence>
<keyword evidence="7 11" id="KW-1133">Transmembrane helix</keyword>
<comment type="similarity">
    <text evidence="2">Belongs to the major facilitator superfamily. Metabolite:H+ Symporter (MHS) family (TC 2.A.1.6) family.</text>
</comment>
<dbReference type="eggNOG" id="COG0477">
    <property type="taxonomic scope" value="Bacteria"/>
</dbReference>
<comment type="function">
    <text evidence="9">May be a proton symporter involved in the uptake of osmolytes such as proline and glycine betaine.</text>
</comment>
<organism evidence="13 14">
    <name type="scientific">Thermobispora bispora (strain ATCC 19993 / DSM 43833 / CBS 139.67 / JCM 10125 / KCTC 9307 / NBRC 14880 / R51)</name>
    <dbReference type="NCBI Taxonomy" id="469371"/>
    <lineage>
        <taxon>Bacteria</taxon>
        <taxon>Bacillati</taxon>
        <taxon>Actinomycetota</taxon>
        <taxon>Actinomycetes</taxon>
        <taxon>Streptosporangiales</taxon>
        <taxon>Streptosporangiaceae</taxon>
        <taxon>Thermobispora</taxon>
    </lineage>
</organism>
<evidence type="ECO:0000256" key="6">
    <source>
        <dbReference type="ARBA" id="ARBA00022847"/>
    </source>
</evidence>
<comment type="subcellular location">
    <subcellularLocation>
        <location evidence="1">Cell membrane</location>
        <topology evidence="1">Multi-pass membrane protein</topology>
    </subcellularLocation>
</comment>
<feature type="transmembrane region" description="Helical" evidence="11">
    <location>
        <begin position="332"/>
        <end position="356"/>
    </location>
</feature>
<dbReference type="PROSITE" id="PS50850">
    <property type="entry name" value="MFS"/>
    <property type="match status" value="1"/>
</dbReference>
<dbReference type="Pfam" id="PF07690">
    <property type="entry name" value="MFS_1"/>
    <property type="match status" value="1"/>
</dbReference>
<dbReference type="PANTHER" id="PTHR43045">
    <property type="entry name" value="SHIKIMATE TRANSPORTER"/>
    <property type="match status" value="1"/>
</dbReference>
<evidence type="ECO:0000256" key="2">
    <source>
        <dbReference type="ARBA" id="ARBA00008240"/>
    </source>
</evidence>
<feature type="transmembrane region" description="Helical" evidence="11">
    <location>
        <begin position="368"/>
        <end position="387"/>
    </location>
</feature>
<evidence type="ECO:0000256" key="1">
    <source>
        <dbReference type="ARBA" id="ARBA00004651"/>
    </source>
</evidence>
<dbReference type="AlphaFoldDB" id="D6Y5B5"/>
<dbReference type="Proteomes" id="UP000006640">
    <property type="component" value="Chromosome"/>
</dbReference>
<dbReference type="KEGG" id="tbi:Tbis_2608"/>
<feature type="transmembrane region" description="Helical" evidence="11">
    <location>
        <begin position="15"/>
        <end position="41"/>
    </location>
</feature>
<protein>
    <recommendedName>
        <fullName evidence="10">Putative proline/betaine transporter</fullName>
    </recommendedName>
</protein>
<evidence type="ECO:0000256" key="8">
    <source>
        <dbReference type="ARBA" id="ARBA00023136"/>
    </source>
</evidence>
<evidence type="ECO:0000256" key="10">
    <source>
        <dbReference type="ARBA" id="ARBA00039918"/>
    </source>
</evidence>
<keyword evidence="3" id="KW-0813">Transport</keyword>
<gene>
    <name evidence="13" type="ordered locus">Tbis_2608</name>
</gene>
<accession>D6Y5B5</accession>
<evidence type="ECO:0000256" key="4">
    <source>
        <dbReference type="ARBA" id="ARBA00022475"/>
    </source>
</evidence>
<dbReference type="InterPro" id="IPR011701">
    <property type="entry name" value="MFS"/>
</dbReference>
<feature type="transmembrane region" description="Helical" evidence="11">
    <location>
        <begin position="243"/>
        <end position="264"/>
    </location>
</feature>
<keyword evidence="14" id="KW-1185">Reference proteome</keyword>
<dbReference type="RefSeq" id="WP_013132843.1">
    <property type="nucleotide sequence ID" value="NC_014165.1"/>
</dbReference>
<proteinExistence type="inferred from homology"/>
<dbReference type="InterPro" id="IPR020846">
    <property type="entry name" value="MFS_dom"/>
</dbReference>
<feature type="transmembrane region" description="Helical" evidence="11">
    <location>
        <begin position="88"/>
        <end position="106"/>
    </location>
</feature>
<dbReference type="GO" id="GO:0005886">
    <property type="term" value="C:plasma membrane"/>
    <property type="evidence" value="ECO:0007669"/>
    <property type="project" value="UniProtKB-SubCell"/>
</dbReference>
<feature type="domain" description="Major facilitator superfamily (MFS) profile" evidence="12">
    <location>
        <begin position="15"/>
        <end position="427"/>
    </location>
</feature>
<dbReference type="FunFam" id="1.20.1250.20:FF:000001">
    <property type="entry name" value="Dicarboxylate MFS transporter"/>
    <property type="match status" value="1"/>
</dbReference>